<dbReference type="PROSITE" id="PS51198">
    <property type="entry name" value="UVRD_HELICASE_ATP_BIND"/>
    <property type="match status" value="1"/>
</dbReference>
<evidence type="ECO:0000313" key="12">
    <source>
        <dbReference type="EMBL" id="QQR39000.1"/>
    </source>
</evidence>
<comment type="similarity">
    <text evidence="1">Belongs to the helicase family. UvrD subfamily.</text>
</comment>
<proteinExistence type="inferred from homology"/>
<dbReference type="EMBL" id="CP068046">
    <property type="protein sequence ID" value="QQR39000.1"/>
    <property type="molecule type" value="Genomic_DNA"/>
</dbReference>
<dbReference type="PANTHER" id="PTHR11070:SF63">
    <property type="entry name" value="DNA HELICASE IV"/>
    <property type="match status" value="1"/>
</dbReference>
<reference evidence="12 13" key="1">
    <citation type="submission" date="2021-01" db="EMBL/GenBank/DDBJ databases">
        <title>Genome seq and assembly of Devosia sp. LEGU1.</title>
        <authorList>
            <person name="Chhetri G."/>
        </authorList>
    </citation>
    <scope>NUCLEOTIDE SEQUENCE [LARGE SCALE GENOMIC DNA]</scope>
    <source>
        <strain evidence="12 13">LEGU1</strain>
    </source>
</reference>
<dbReference type="InterPro" id="IPR013498">
    <property type="entry name" value="Topo_IA_Znf"/>
</dbReference>
<evidence type="ECO:0000256" key="7">
    <source>
        <dbReference type="ARBA" id="ARBA00034617"/>
    </source>
</evidence>
<accession>A0ABX7C445</accession>
<dbReference type="Gene3D" id="3.40.50.300">
    <property type="entry name" value="P-loop containing nucleotide triphosphate hydrolases"/>
    <property type="match status" value="3"/>
</dbReference>
<dbReference type="InterPro" id="IPR014017">
    <property type="entry name" value="DNA_helicase_UvrD-like_C"/>
</dbReference>
<dbReference type="EC" id="5.6.2.4" evidence="8"/>
<evidence type="ECO:0000256" key="1">
    <source>
        <dbReference type="ARBA" id="ARBA00009922"/>
    </source>
</evidence>
<feature type="binding site" evidence="10">
    <location>
        <begin position="56"/>
        <end position="63"/>
    </location>
    <ligand>
        <name>ATP</name>
        <dbReference type="ChEBI" id="CHEBI:30616"/>
    </ligand>
</feature>
<dbReference type="Gene3D" id="3.30.65.10">
    <property type="entry name" value="Bacterial Topoisomerase I, domain 1"/>
    <property type="match status" value="1"/>
</dbReference>
<name>A0ABX7C445_9HYPH</name>
<keyword evidence="3 10" id="KW-0378">Hydrolase</keyword>
<dbReference type="CDD" id="cd18807">
    <property type="entry name" value="SF1_C_UvrD"/>
    <property type="match status" value="1"/>
</dbReference>
<evidence type="ECO:0000259" key="11">
    <source>
        <dbReference type="PROSITE" id="PS51198"/>
    </source>
</evidence>
<gene>
    <name evidence="12" type="ORF">JI748_14830</name>
</gene>
<comment type="catalytic activity">
    <reaction evidence="7">
        <text>Couples ATP hydrolysis with the unwinding of duplex DNA by translocating in the 3'-5' direction.</text>
        <dbReference type="EC" id="5.6.2.4"/>
    </reaction>
</comment>
<evidence type="ECO:0000256" key="5">
    <source>
        <dbReference type="ARBA" id="ARBA00022840"/>
    </source>
</evidence>
<keyword evidence="13" id="KW-1185">Reference proteome</keyword>
<dbReference type="SUPFAM" id="SSF52540">
    <property type="entry name" value="P-loop containing nucleoside triphosphate hydrolases"/>
    <property type="match status" value="1"/>
</dbReference>
<dbReference type="PANTHER" id="PTHR11070">
    <property type="entry name" value="UVRD / RECB / PCRA DNA HELICASE FAMILY MEMBER"/>
    <property type="match status" value="1"/>
</dbReference>
<evidence type="ECO:0000256" key="2">
    <source>
        <dbReference type="ARBA" id="ARBA00022741"/>
    </source>
</evidence>
<sequence>MPDALVLAEINKHNQTVLARKRIEKKAFFDTVEKNPLTAEQVHACICMDDNVMVVAAAGSGKTSTMVAKAGYVLGEGLADADQILMLAFNAAAAKELGERVAERLKDVPGIEGISSQTFHAFGLTVIGAATGQKPRLAPWVDQGEEGQVMTDIAKELIASDKGFARDWDMFRTIYAREMRGGRDGSDPDGYKDGKRGLNTASGAVVRSDEERRIADWLFFWGVKFEYERKYEHETADEQHSSYHPDFFYPDHHLYHEHFAIDRDGRSPFGDTYLQSATWKRALHKEKGTELFETMSHEMRAGRRGATGERLVELALVRLEQELVKRGQVLEFDPNRESTGFRATSGQAVVRLIQTFQKHVKNNGLTMAQLHTNIESSPGDASRLELFLSIYERMAEVWDKKLREGNYIDFEDMLTQAAEHIEQGRYTSPFTVVLADEFQDSSRARVRMLKALTNRPGRRAHLCVVGDDWQGINRFAGSDIAVMTEFEKLFGNATSLTLGTTFRCPPRITTVSSNFIQRNPAQIRKQVRTTSTATGTPIRIFGFKDVDGMPEHIGTEMAQLHQAAVAGAKKTKVLILGRYRSDEPYMLSTWQRRFGDRLDISYKTVHGSKGLEAEHVFLVNMIGGNRGFPSQLEDDPVLQIAMPAPDPFPVAEERRLFYVALTRASRDIRIYTTLDKPSSFVNELQKMDKIPVEAIDGEAAIPCPKCHQGVMKVRNGKYGPFLSCSAFPKCDHKQKIVEATSPAKTANGRFAR</sequence>
<comment type="catalytic activity">
    <reaction evidence="9">
        <text>ATP + H2O = ADP + phosphate + H(+)</text>
        <dbReference type="Rhea" id="RHEA:13065"/>
        <dbReference type="ChEBI" id="CHEBI:15377"/>
        <dbReference type="ChEBI" id="CHEBI:15378"/>
        <dbReference type="ChEBI" id="CHEBI:30616"/>
        <dbReference type="ChEBI" id="CHEBI:43474"/>
        <dbReference type="ChEBI" id="CHEBI:456216"/>
        <dbReference type="EC" id="5.6.2.4"/>
    </reaction>
</comment>
<keyword evidence="5 10" id="KW-0067">ATP-binding</keyword>
<dbReference type="InterPro" id="IPR027417">
    <property type="entry name" value="P-loop_NTPase"/>
</dbReference>
<evidence type="ECO:0000256" key="10">
    <source>
        <dbReference type="PROSITE-ProRule" id="PRU00560"/>
    </source>
</evidence>
<feature type="domain" description="UvrD-like helicase ATP-binding" evidence="11">
    <location>
        <begin position="35"/>
        <end position="505"/>
    </location>
</feature>
<evidence type="ECO:0000256" key="4">
    <source>
        <dbReference type="ARBA" id="ARBA00022806"/>
    </source>
</evidence>
<evidence type="ECO:0000256" key="3">
    <source>
        <dbReference type="ARBA" id="ARBA00022801"/>
    </source>
</evidence>
<dbReference type="Gene3D" id="1.10.10.160">
    <property type="match status" value="1"/>
</dbReference>
<dbReference type="Pfam" id="PF13361">
    <property type="entry name" value="UvrD_C"/>
    <property type="match status" value="1"/>
</dbReference>
<dbReference type="InterPro" id="IPR014016">
    <property type="entry name" value="UvrD-like_ATP-bd"/>
</dbReference>
<dbReference type="Pfam" id="PF01396">
    <property type="entry name" value="Zn_ribbon_Top1"/>
    <property type="match status" value="1"/>
</dbReference>
<dbReference type="Gene3D" id="3.40.91.30">
    <property type="match status" value="1"/>
</dbReference>
<dbReference type="InterPro" id="IPR000212">
    <property type="entry name" value="DNA_helicase_UvrD/REP"/>
</dbReference>
<keyword evidence="2 10" id="KW-0547">Nucleotide-binding</keyword>
<dbReference type="RefSeq" id="WP_201632351.1">
    <property type="nucleotide sequence ID" value="NZ_CP068046.1"/>
</dbReference>
<dbReference type="Proteomes" id="UP000595857">
    <property type="component" value="Chromosome"/>
</dbReference>
<keyword evidence="4 10" id="KW-0347">Helicase</keyword>
<protein>
    <recommendedName>
        <fullName evidence="8">DNA 3'-5' helicase</fullName>
        <ecNumber evidence="8">5.6.2.4</ecNumber>
    </recommendedName>
</protein>
<evidence type="ECO:0000256" key="9">
    <source>
        <dbReference type="ARBA" id="ARBA00048988"/>
    </source>
</evidence>
<keyword evidence="6" id="KW-0413">Isomerase</keyword>
<evidence type="ECO:0000313" key="13">
    <source>
        <dbReference type="Proteomes" id="UP000595857"/>
    </source>
</evidence>
<dbReference type="Pfam" id="PF00580">
    <property type="entry name" value="UvrD-helicase"/>
    <property type="match status" value="1"/>
</dbReference>
<organism evidence="12 13">
    <name type="scientific">Devosia rhizoryzae</name>
    <dbReference type="NCBI Taxonomy" id="2774137"/>
    <lineage>
        <taxon>Bacteria</taxon>
        <taxon>Pseudomonadati</taxon>
        <taxon>Pseudomonadota</taxon>
        <taxon>Alphaproteobacteria</taxon>
        <taxon>Hyphomicrobiales</taxon>
        <taxon>Devosiaceae</taxon>
        <taxon>Devosia</taxon>
    </lineage>
</organism>
<evidence type="ECO:0000256" key="8">
    <source>
        <dbReference type="ARBA" id="ARBA00034808"/>
    </source>
</evidence>
<dbReference type="SUPFAM" id="SSF57783">
    <property type="entry name" value="Zinc beta-ribbon"/>
    <property type="match status" value="1"/>
</dbReference>
<evidence type="ECO:0000256" key="6">
    <source>
        <dbReference type="ARBA" id="ARBA00023235"/>
    </source>
</evidence>
<dbReference type="InterPro" id="IPR013986">
    <property type="entry name" value="DExx_box_DNA_helicase_dom_sf"/>
</dbReference>